<evidence type="ECO:0000256" key="1">
    <source>
        <dbReference type="SAM" id="MobiDB-lite"/>
    </source>
</evidence>
<evidence type="ECO:0000313" key="3">
    <source>
        <dbReference type="Proteomes" id="UP001595952"/>
    </source>
</evidence>
<reference evidence="3" key="1">
    <citation type="journal article" date="2019" name="Int. J. Syst. Evol. Microbiol.">
        <title>The Global Catalogue of Microorganisms (GCM) 10K type strain sequencing project: providing services to taxonomists for standard genome sequencing and annotation.</title>
        <authorList>
            <consortium name="The Broad Institute Genomics Platform"/>
            <consortium name="The Broad Institute Genome Sequencing Center for Infectious Disease"/>
            <person name="Wu L."/>
            <person name="Ma J."/>
        </authorList>
    </citation>
    <scope>NUCLEOTIDE SEQUENCE [LARGE SCALE GENOMIC DNA]</scope>
    <source>
        <strain evidence="3">CCUG 55995</strain>
    </source>
</reference>
<accession>A0ABV9I3R2</accession>
<keyword evidence="3" id="KW-1185">Reference proteome</keyword>
<proteinExistence type="predicted"/>
<organism evidence="2 3">
    <name type="scientific">Deinococcus hohokamensis</name>
    <dbReference type="NCBI Taxonomy" id="309883"/>
    <lineage>
        <taxon>Bacteria</taxon>
        <taxon>Thermotogati</taxon>
        <taxon>Deinococcota</taxon>
        <taxon>Deinococci</taxon>
        <taxon>Deinococcales</taxon>
        <taxon>Deinococcaceae</taxon>
        <taxon>Deinococcus</taxon>
    </lineage>
</organism>
<evidence type="ECO:0000313" key="2">
    <source>
        <dbReference type="EMBL" id="MFC4637012.1"/>
    </source>
</evidence>
<name>A0ABV9I3R2_9DEIO</name>
<dbReference type="Proteomes" id="UP001595952">
    <property type="component" value="Unassembled WGS sequence"/>
</dbReference>
<feature type="region of interest" description="Disordered" evidence="1">
    <location>
        <begin position="1"/>
        <end position="24"/>
    </location>
</feature>
<dbReference type="EMBL" id="JBHSEI010000001">
    <property type="protein sequence ID" value="MFC4637012.1"/>
    <property type="molecule type" value="Genomic_DNA"/>
</dbReference>
<protein>
    <recommendedName>
        <fullName evidence="4">CopG family transcriptional regulator</fullName>
    </recommendedName>
</protein>
<evidence type="ECO:0008006" key="4">
    <source>
        <dbReference type="Google" id="ProtNLM"/>
    </source>
</evidence>
<feature type="compositionally biased region" description="Gly residues" evidence="1">
    <location>
        <begin position="1"/>
        <end position="14"/>
    </location>
</feature>
<comment type="caution">
    <text evidence="2">The sequence shown here is derived from an EMBL/GenBank/DDBJ whole genome shotgun (WGS) entry which is preliminary data.</text>
</comment>
<gene>
    <name evidence="2" type="ORF">ACFO0D_01540</name>
</gene>
<sequence length="76" mass="7749">MGVGKGTGKGGARSGSGPKLAVPAGEGNKVRVTVALGAELLEQVRRAQPNLAEMSEQDLVRAAVWMASGQSIPIVH</sequence>